<evidence type="ECO:0000313" key="3">
    <source>
        <dbReference type="Proteomes" id="UP001320420"/>
    </source>
</evidence>
<dbReference type="Proteomes" id="UP001320420">
    <property type="component" value="Unassembled WGS sequence"/>
</dbReference>
<reference evidence="2 3" key="1">
    <citation type="submission" date="2024-02" db="EMBL/GenBank/DDBJ databases">
        <title>De novo assembly and annotation of 12 fungi associated with fruit tree decline syndrome in Ontario, Canada.</title>
        <authorList>
            <person name="Sulman M."/>
            <person name="Ellouze W."/>
            <person name="Ilyukhin E."/>
        </authorList>
    </citation>
    <scope>NUCLEOTIDE SEQUENCE [LARGE SCALE GENOMIC DNA]</scope>
    <source>
        <strain evidence="2 3">M11/M66-122</strain>
    </source>
</reference>
<accession>A0AAN9YN86</accession>
<comment type="caution">
    <text evidence="2">The sequence shown here is derived from an EMBL/GenBank/DDBJ whole genome shotgun (WGS) entry which is preliminary data.</text>
</comment>
<evidence type="ECO:0000256" key="1">
    <source>
        <dbReference type="SAM" id="MobiDB-lite"/>
    </source>
</evidence>
<protein>
    <submittedName>
        <fullName evidence="2">Uncharacterized protein</fullName>
    </submittedName>
</protein>
<keyword evidence="3" id="KW-1185">Reference proteome</keyword>
<dbReference type="EMBL" id="JAKJXP020000065">
    <property type="protein sequence ID" value="KAK7750396.1"/>
    <property type="molecule type" value="Genomic_DNA"/>
</dbReference>
<organism evidence="2 3">
    <name type="scientific">Diatrype stigma</name>
    <dbReference type="NCBI Taxonomy" id="117547"/>
    <lineage>
        <taxon>Eukaryota</taxon>
        <taxon>Fungi</taxon>
        <taxon>Dikarya</taxon>
        <taxon>Ascomycota</taxon>
        <taxon>Pezizomycotina</taxon>
        <taxon>Sordariomycetes</taxon>
        <taxon>Xylariomycetidae</taxon>
        <taxon>Xylariales</taxon>
        <taxon>Diatrypaceae</taxon>
        <taxon>Diatrype</taxon>
    </lineage>
</organism>
<proteinExistence type="predicted"/>
<sequence length="457" mass="50824">MQPYDIISWDDAIECALSCAEDLGPDEDQAAAANLELGVLFDKLPPELKIEIWKEALLDGEKSVQYELLFRLPYNGGATARAITSSPGCHGHQPYTRQRGQRIWAFASLSREALVAVRDIYVWLPQHTYLGGRGSIIYGGTVAPRQLDSRVGSWACPAIDRFSWAMVTTTMKTTATTTWHDVFRHQYHHVINDNSNTNNTNRNSNSNSESNGKNNTCPWQLLPQPSRPPAACKECYRHPPMSEFLACCLQMPDTPSHPMYPWPGSRDLYAKFCMESIRLLGAVHHLDLMLPALLGQLSWQAAAPDVMEAFPHLRSVAITVSNLPLLPLSPVPRAVAATVPGPTILGSLDRANWRRYVEQNDPWVKVSLGHVLSWRYAGMGEEIPKAWGCLADVPPCAGFSLIYSHVVISVLKAGSVYGVGQRGWQRFLEFYRLLTARGVDVFIISGHSTQSLKPLSY</sequence>
<name>A0AAN9YN86_9PEZI</name>
<feature type="region of interest" description="Disordered" evidence="1">
    <location>
        <begin position="192"/>
        <end position="220"/>
    </location>
</feature>
<feature type="compositionally biased region" description="Low complexity" evidence="1">
    <location>
        <begin position="192"/>
        <end position="216"/>
    </location>
</feature>
<gene>
    <name evidence="2" type="ORF">SLS62_007695</name>
</gene>
<dbReference type="AlphaFoldDB" id="A0AAN9YN86"/>
<evidence type="ECO:0000313" key="2">
    <source>
        <dbReference type="EMBL" id="KAK7750396.1"/>
    </source>
</evidence>